<dbReference type="EMBL" id="CALOZG010000015">
    <property type="protein sequence ID" value="CAH4031495.1"/>
    <property type="molecule type" value="Genomic_DNA"/>
</dbReference>
<evidence type="ECO:0000313" key="2">
    <source>
        <dbReference type="EMBL" id="CAH4031495.1"/>
    </source>
</evidence>
<feature type="region of interest" description="Disordered" evidence="1">
    <location>
        <begin position="109"/>
        <end position="129"/>
    </location>
</feature>
<protein>
    <submittedName>
        <fullName evidence="2">Uncharacterized protein</fullName>
    </submittedName>
</protein>
<feature type="compositionally biased region" description="Basic and acidic residues" evidence="1">
    <location>
        <begin position="1"/>
        <end position="21"/>
    </location>
</feature>
<organism evidence="2 3">
    <name type="scientific">Pieris brassicae</name>
    <name type="common">White butterfly</name>
    <name type="synonym">Large white butterfly</name>
    <dbReference type="NCBI Taxonomy" id="7116"/>
    <lineage>
        <taxon>Eukaryota</taxon>
        <taxon>Metazoa</taxon>
        <taxon>Ecdysozoa</taxon>
        <taxon>Arthropoda</taxon>
        <taxon>Hexapoda</taxon>
        <taxon>Insecta</taxon>
        <taxon>Pterygota</taxon>
        <taxon>Neoptera</taxon>
        <taxon>Endopterygota</taxon>
        <taxon>Lepidoptera</taxon>
        <taxon>Glossata</taxon>
        <taxon>Ditrysia</taxon>
        <taxon>Papilionoidea</taxon>
        <taxon>Pieridae</taxon>
        <taxon>Pierinae</taxon>
        <taxon>Pieris</taxon>
    </lineage>
</organism>
<dbReference type="Proteomes" id="UP001152562">
    <property type="component" value="Unassembled WGS sequence"/>
</dbReference>
<comment type="caution">
    <text evidence="2">The sequence shown here is derived from an EMBL/GenBank/DDBJ whole genome shotgun (WGS) entry which is preliminary data.</text>
</comment>
<feature type="compositionally biased region" description="Low complexity" evidence="1">
    <location>
        <begin position="119"/>
        <end position="129"/>
    </location>
</feature>
<gene>
    <name evidence="2" type="ORF">PIBRA_LOCUS7983</name>
</gene>
<proteinExistence type="predicted"/>
<reference evidence="2" key="1">
    <citation type="submission" date="2022-05" db="EMBL/GenBank/DDBJ databases">
        <authorList>
            <person name="Okamura Y."/>
        </authorList>
    </citation>
    <scope>NUCLEOTIDE SEQUENCE</scope>
</reference>
<name>A0A9P0XE65_PIEBR</name>
<feature type="region of interest" description="Disordered" evidence="1">
    <location>
        <begin position="1"/>
        <end position="66"/>
    </location>
</feature>
<sequence>MKTKTENSKNGESDTESHPEKQSLANRPPPPATIVPRAADGPIPPGWNGQPKRHGSSRFNVQNNKEQELVKLPSIRARIDCVEAVREPGRGARAAAWRAGGRRTVVESVRPPPQLVPPGAAGSRSDAAAGRRLRWSTPDRLFARPPALCSPPLIANRDVLSRHSVYPSPPRSTPDWIWSRARRLSDPRAYLT</sequence>
<evidence type="ECO:0000256" key="1">
    <source>
        <dbReference type="SAM" id="MobiDB-lite"/>
    </source>
</evidence>
<keyword evidence="3" id="KW-1185">Reference proteome</keyword>
<accession>A0A9P0XE65</accession>
<evidence type="ECO:0000313" key="3">
    <source>
        <dbReference type="Proteomes" id="UP001152562"/>
    </source>
</evidence>
<dbReference type="AlphaFoldDB" id="A0A9P0XE65"/>